<sequence length="347" mass="40729">MTQEHKYDEQRRSPKKKIEINLETAQDFLSYFSPYLNKEFDFRSFIFRGHGNANHKLIPSVLRRDSSIIKRIQAMSARISITETDLLFESKQIQAETAILRQFYKISNRNGLFTPPTERWFKDDIHLVTNQFVVADRHEDEEWLPKELLELAALAQHYGIPTRLMDWTHDALTACFFACTSEVESKEDLCVWAMNANWITLLKKSGKVNKINFFTPNYKNNDNVTAQKGLFTYCSSILKRNIFPREIFLLPHEQRDIILGQKDKVDTRPLDEVVFDELTSSSNTNLGDEPLFIKVTLPNSQRMELYRMLILMGYDYPRIYPGYHGIANHLDFLKNIEDEISRQQFLL</sequence>
<evidence type="ECO:0000313" key="3">
    <source>
        <dbReference type="Proteomes" id="UP000306790"/>
    </source>
</evidence>
<accession>A0ABY2PTD0</accession>
<protein>
    <recommendedName>
        <fullName evidence="1">FRG domain-containing protein</fullName>
    </recommendedName>
</protein>
<dbReference type="Pfam" id="PF08867">
    <property type="entry name" value="FRG"/>
    <property type="match status" value="1"/>
</dbReference>
<dbReference type="SMART" id="SM00901">
    <property type="entry name" value="FRG"/>
    <property type="match status" value="1"/>
</dbReference>
<dbReference type="Proteomes" id="UP000306790">
    <property type="component" value="Unassembled WGS sequence"/>
</dbReference>
<dbReference type="InterPro" id="IPR014966">
    <property type="entry name" value="FRG-dom"/>
</dbReference>
<proteinExistence type="predicted"/>
<feature type="domain" description="FRG" evidence="1">
    <location>
        <begin position="41"/>
        <end position="192"/>
    </location>
</feature>
<reference evidence="2 3" key="1">
    <citation type="submission" date="2018-05" db="EMBL/GenBank/DDBJ databases">
        <title>Isolation and genomic analyses of lactose-positive bacteria from faecal samples of preterm neonates.</title>
        <authorList>
            <person name="Chen Y."/>
            <person name="Brook T.C."/>
            <person name="O'Neill I."/>
            <person name="Soe C.Z."/>
            <person name="Hall L.J."/>
            <person name="Hoyles L."/>
        </authorList>
    </citation>
    <scope>NUCLEOTIDE SEQUENCE [LARGE SCALE GENOMIC DNA]</scope>
    <source>
        <strain evidence="2 3">P080C CL</strain>
    </source>
</reference>
<name>A0ABY2PTD0_9ENTR</name>
<organism evidence="2 3">
    <name type="scientific">Citrobacter murliniae</name>
    <dbReference type="NCBI Taxonomy" id="67829"/>
    <lineage>
        <taxon>Bacteria</taxon>
        <taxon>Pseudomonadati</taxon>
        <taxon>Pseudomonadota</taxon>
        <taxon>Gammaproteobacteria</taxon>
        <taxon>Enterobacterales</taxon>
        <taxon>Enterobacteriaceae</taxon>
        <taxon>Citrobacter</taxon>
        <taxon>Citrobacter freundii complex</taxon>
    </lineage>
</organism>
<evidence type="ECO:0000259" key="1">
    <source>
        <dbReference type="SMART" id="SM00901"/>
    </source>
</evidence>
<dbReference type="EMBL" id="QFVP01000009">
    <property type="protein sequence ID" value="THE36758.1"/>
    <property type="molecule type" value="Genomic_DNA"/>
</dbReference>
<evidence type="ECO:0000313" key="2">
    <source>
        <dbReference type="EMBL" id="THE36758.1"/>
    </source>
</evidence>
<keyword evidence="3" id="KW-1185">Reference proteome</keyword>
<gene>
    <name evidence="2" type="ORF">DJ535_15180</name>
</gene>
<comment type="caution">
    <text evidence="2">The sequence shown here is derived from an EMBL/GenBank/DDBJ whole genome shotgun (WGS) entry which is preliminary data.</text>
</comment>